<organism evidence="3 4">
    <name type="scientific">Xenopus laevis</name>
    <name type="common">African clawed frog</name>
    <dbReference type="NCBI Taxonomy" id="8355"/>
    <lineage>
        <taxon>Eukaryota</taxon>
        <taxon>Metazoa</taxon>
        <taxon>Chordata</taxon>
        <taxon>Craniata</taxon>
        <taxon>Vertebrata</taxon>
        <taxon>Euteleostomi</taxon>
        <taxon>Amphibia</taxon>
        <taxon>Batrachia</taxon>
        <taxon>Anura</taxon>
        <taxon>Pipoidea</taxon>
        <taxon>Pipidae</taxon>
        <taxon>Xenopodinae</taxon>
        <taxon>Xenopus</taxon>
        <taxon>Xenopus</taxon>
    </lineage>
</organism>
<feature type="transmembrane region" description="Helical" evidence="2">
    <location>
        <begin position="280"/>
        <end position="305"/>
    </location>
</feature>
<keyword evidence="2" id="KW-0812">Transmembrane</keyword>
<keyword evidence="2" id="KW-0472">Membrane</keyword>
<evidence type="ECO:0008006" key="5">
    <source>
        <dbReference type="Google" id="ProtNLM"/>
    </source>
</evidence>
<dbReference type="Pfam" id="PF13347">
    <property type="entry name" value="MFS_2"/>
    <property type="match status" value="1"/>
</dbReference>
<gene>
    <name evidence="3" type="ORF">XELAEV_18045332mg</name>
</gene>
<feature type="transmembrane region" description="Helical" evidence="2">
    <location>
        <begin position="373"/>
        <end position="397"/>
    </location>
</feature>
<accession>A0A974C186</accession>
<dbReference type="OMA" id="TACMCCT"/>
<dbReference type="AlphaFoldDB" id="A0A974C186"/>
<proteinExistence type="predicted"/>
<dbReference type="InterPro" id="IPR036259">
    <property type="entry name" value="MFS_trans_sf"/>
</dbReference>
<feature type="transmembrane region" description="Helical" evidence="2">
    <location>
        <begin position="121"/>
        <end position="140"/>
    </location>
</feature>
<evidence type="ECO:0000256" key="1">
    <source>
        <dbReference type="ARBA" id="ARBA00004141"/>
    </source>
</evidence>
<evidence type="ECO:0000313" key="3">
    <source>
        <dbReference type="EMBL" id="OCT64230.1"/>
    </source>
</evidence>
<feature type="transmembrane region" description="Helical" evidence="2">
    <location>
        <begin position="418"/>
        <end position="441"/>
    </location>
</feature>
<dbReference type="FunFam" id="1.20.1250.20:FF:000380">
    <property type="entry name" value="Transmembrane protein 180"/>
    <property type="match status" value="1"/>
</dbReference>
<dbReference type="GO" id="GO:0016020">
    <property type="term" value="C:membrane"/>
    <property type="evidence" value="ECO:0007669"/>
    <property type="project" value="UniProtKB-SubCell"/>
</dbReference>
<dbReference type="EMBL" id="CM004482">
    <property type="protein sequence ID" value="OCT64230.1"/>
    <property type="molecule type" value="Genomic_DNA"/>
</dbReference>
<feature type="transmembrane region" description="Helical" evidence="2">
    <location>
        <begin position="349"/>
        <end position="367"/>
    </location>
</feature>
<feature type="transmembrane region" description="Helical" evidence="2">
    <location>
        <begin position="467"/>
        <end position="487"/>
    </location>
</feature>
<dbReference type="InterPro" id="IPR040035">
    <property type="entry name" value="TMEM180"/>
</dbReference>
<sequence length="501" mass="56394">MHELVFACMRRSDKKAIEGTESRAEKGTGLGVGDRGENMALFFKVNRPAVAYSMTTLGAGMMNAVFYFYYVKLFLNRYKISEAAFHQAQVVFMIWNAINDPLFGYIQDNSKVQCCNRRRHSILYGAPLYGLAFLLPWFPWKDYSEGDWLSGLHLMVALCVFDGMLTFVLLAQCALFAEMSSRHESRLQLIKYNQVASLLGSSSILICGLVSDNMENFSSFQAFTLFLAIVSTACMCCTGMFGVSQYEQMPKTSDSCRSEPELSWASVLSLTKQILTQKNFILFVAMNFFQVFHGTFCSNFMIIFADNLIPKDALPSFVRSIMYGAGFICPQLLVLTNHYLLSKIGYYKVILYIFYIEGVMSVLMYLIGPQHYYILAVFLTANMVLVHASFSLFNLPLADIVDADLEKYKRKSPLSSMVFGTNALFTKPAQSLAPMLVVTILNQYGYELLTNKTAIPDPSLFLGLHDAMFNLACIIPLCLAAVQIFLWTPYSIRSSHVVSAY</sequence>
<name>A0A974C186_XENLA</name>
<evidence type="ECO:0000313" key="4">
    <source>
        <dbReference type="Proteomes" id="UP000694892"/>
    </source>
</evidence>
<reference evidence="4" key="1">
    <citation type="journal article" date="2016" name="Nature">
        <title>Genome evolution in the allotetraploid frog Xenopus laevis.</title>
        <authorList>
            <person name="Session A.M."/>
            <person name="Uno Y."/>
            <person name="Kwon T."/>
            <person name="Chapman J.A."/>
            <person name="Toyoda A."/>
            <person name="Takahashi S."/>
            <person name="Fukui A."/>
            <person name="Hikosaka A."/>
            <person name="Suzuki A."/>
            <person name="Kondo M."/>
            <person name="van Heeringen S.J."/>
            <person name="Quigley I."/>
            <person name="Heinz S."/>
            <person name="Ogino H."/>
            <person name="Ochi H."/>
            <person name="Hellsten U."/>
            <person name="Lyons J.B."/>
            <person name="Simakov O."/>
            <person name="Putnam N."/>
            <person name="Stites J."/>
            <person name="Kuroki Y."/>
            <person name="Tanaka T."/>
            <person name="Michiue T."/>
            <person name="Watanabe M."/>
            <person name="Bogdanovic O."/>
            <person name="Lister R."/>
            <person name="Georgiou G."/>
            <person name="Paranjpe S.S."/>
            <person name="van Kruijsbergen I."/>
            <person name="Shu S."/>
            <person name="Carlson J."/>
            <person name="Kinoshita T."/>
            <person name="Ohta Y."/>
            <person name="Mawaribuchi S."/>
            <person name="Jenkins J."/>
            <person name="Grimwood J."/>
            <person name="Schmutz J."/>
            <person name="Mitros T."/>
            <person name="Mozaffari S.V."/>
            <person name="Suzuki Y."/>
            <person name="Haramoto Y."/>
            <person name="Yamamoto T.S."/>
            <person name="Takagi C."/>
            <person name="Heald R."/>
            <person name="Miller K."/>
            <person name="Haudenschild C."/>
            <person name="Kitzman J."/>
            <person name="Nakayama T."/>
            <person name="Izutsu Y."/>
            <person name="Robert J."/>
            <person name="Fortriede J."/>
            <person name="Burns K."/>
            <person name="Lotay V."/>
            <person name="Karimi K."/>
            <person name="Yasuoka Y."/>
            <person name="Dichmann D.S."/>
            <person name="Flajnik M.F."/>
            <person name="Houston D.W."/>
            <person name="Shendure J."/>
            <person name="DuPasquier L."/>
            <person name="Vize P.D."/>
            <person name="Zorn A.M."/>
            <person name="Ito M."/>
            <person name="Marcotte E.M."/>
            <person name="Wallingford J.B."/>
            <person name="Ito Y."/>
            <person name="Asashima M."/>
            <person name="Ueno N."/>
            <person name="Matsuda Y."/>
            <person name="Veenstra G.J."/>
            <person name="Fujiyama A."/>
            <person name="Harland R.M."/>
            <person name="Taira M."/>
            <person name="Rokhsar D.S."/>
        </authorList>
    </citation>
    <scope>NUCLEOTIDE SEQUENCE [LARGE SCALE GENOMIC DNA]</scope>
    <source>
        <strain evidence="4">J</strain>
    </source>
</reference>
<comment type="subcellular location">
    <subcellularLocation>
        <location evidence="1">Membrane</location>
        <topology evidence="1">Multi-pass membrane protein</topology>
    </subcellularLocation>
</comment>
<dbReference type="PANTHER" id="PTHR28658">
    <property type="entry name" value="TRANSMEMBRANE PROTEIN 180"/>
    <property type="match status" value="1"/>
</dbReference>
<feature type="transmembrane region" description="Helical" evidence="2">
    <location>
        <begin position="189"/>
        <end position="211"/>
    </location>
</feature>
<protein>
    <recommendedName>
        <fullName evidence="5">Transmembrane protein 180</fullName>
    </recommendedName>
</protein>
<dbReference type="Gene3D" id="1.20.1250.20">
    <property type="entry name" value="MFS general substrate transporter like domains"/>
    <property type="match status" value="1"/>
</dbReference>
<evidence type="ECO:0000256" key="2">
    <source>
        <dbReference type="SAM" id="Phobius"/>
    </source>
</evidence>
<dbReference type="SUPFAM" id="SSF103473">
    <property type="entry name" value="MFS general substrate transporter"/>
    <property type="match status" value="2"/>
</dbReference>
<feature type="transmembrane region" description="Helical" evidence="2">
    <location>
        <begin position="223"/>
        <end position="243"/>
    </location>
</feature>
<feature type="transmembrane region" description="Helical" evidence="2">
    <location>
        <begin position="317"/>
        <end position="337"/>
    </location>
</feature>
<feature type="transmembrane region" description="Helical" evidence="2">
    <location>
        <begin position="49"/>
        <end position="70"/>
    </location>
</feature>
<dbReference type="PANTHER" id="PTHR28658:SF1">
    <property type="entry name" value="MAJOR FACILITATOR SUPERFAMILY DOMAIN CONTAINING 13B"/>
    <property type="match status" value="1"/>
</dbReference>
<dbReference type="Proteomes" id="UP000694892">
    <property type="component" value="Chromosome 9_10L"/>
</dbReference>
<keyword evidence="2" id="KW-1133">Transmembrane helix</keyword>
<feature type="transmembrane region" description="Helical" evidence="2">
    <location>
        <begin position="152"/>
        <end position="177"/>
    </location>
</feature>